<sequence>MKSEKTYTVEEAKRALERYCAYQERCHQEVEQKLREMGMIQLAIDEIIPHLIQHNFLNETRFAESFARGKFRIKNWGKNRIVRELKQKGLNERTIKLGLKEIDEDDYEAVFETLSRKRYNQLKKEKDKYRKRKKFADYLLYRGWEADRVYAKAKELIP</sequence>
<protein>
    <recommendedName>
        <fullName evidence="3 5">Regulatory protein RecX</fullName>
    </recommendedName>
</protein>
<comment type="similarity">
    <text evidence="2 5">Belongs to the RecX family.</text>
</comment>
<accession>A0A1W6MKL9</accession>
<evidence type="ECO:0000313" key="7">
    <source>
        <dbReference type="EMBL" id="ARN78158.1"/>
    </source>
</evidence>
<dbReference type="AlphaFoldDB" id="A0A1W6MKL9"/>
<dbReference type="RefSeq" id="WP_085766956.1">
    <property type="nucleotide sequence ID" value="NZ_CP019344.1"/>
</dbReference>
<dbReference type="InterPro" id="IPR053924">
    <property type="entry name" value="RecX_HTH_2nd"/>
</dbReference>
<reference evidence="7 8" key="1">
    <citation type="submission" date="2016-11" db="EMBL/GenBank/DDBJ databases">
        <title>Trade-off between light-utilization and light-protection in marine flavobacteria.</title>
        <authorList>
            <person name="Kumagai Y."/>
        </authorList>
    </citation>
    <scope>NUCLEOTIDE SEQUENCE [LARGE SCALE GENOMIC DNA]</scope>
    <source>
        <strain evidence="7 8">JCM 13191</strain>
    </source>
</reference>
<proteinExistence type="inferred from homology"/>
<organism evidence="7 8">
    <name type="scientific">Nonlabens spongiae</name>
    <dbReference type="NCBI Taxonomy" id="331648"/>
    <lineage>
        <taxon>Bacteria</taxon>
        <taxon>Pseudomonadati</taxon>
        <taxon>Bacteroidota</taxon>
        <taxon>Flavobacteriia</taxon>
        <taxon>Flavobacteriales</taxon>
        <taxon>Flavobacteriaceae</taxon>
        <taxon>Nonlabens</taxon>
    </lineage>
</organism>
<dbReference type="Gene3D" id="1.10.10.10">
    <property type="entry name" value="Winged helix-like DNA-binding domain superfamily/Winged helix DNA-binding domain"/>
    <property type="match status" value="1"/>
</dbReference>
<evidence type="ECO:0000259" key="6">
    <source>
        <dbReference type="Pfam" id="PF02631"/>
    </source>
</evidence>
<comment type="subcellular location">
    <subcellularLocation>
        <location evidence="1 5">Cytoplasm</location>
    </subcellularLocation>
</comment>
<dbReference type="HAMAP" id="MF_01114">
    <property type="entry name" value="RecX"/>
    <property type="match status" value="1"/>
</dbReference>
<evidence type="ECO:0000256" key="2">
    <source>
        <dbReference type="ARBA" id="ARBA00009695"/>
    </source>
</evidence>
<feature type="domain" description="RecX second three-helical" evidence="6">
    <location>
        <begin position="58"/>
        <end position="96"/>
    </location>
</feature>
<dbReference type="InterPro" id="IPR003783">
    <property type="entry name" value="Regulatory_RecX"/>
</dbReference>
<dbReference type="Proteomes" id="UP000193431">
    <property type="component" value="Chromosome"/>
</dbReference>
<gene>
    <name evidence="5" type="primary">recX</name>
    <name evidence="7" type="ORF">BST97_09205</name>
</gene>
<evidence type="ECO:0000256" key="1">
    <source>
        <dbReference type="ARBA" id="ARBA00004496"/>
    </source>
</evidence>
<evidence type="ECO:0000256" key="5">
    <source>
        <dbReference type="HAMAP-Rule" id="MF_01114"/>
    </source>
</evidence>
<evidence type="ECO:0000256" key="4">
    <source>
        <dbReference type="ARBA" id="ARBA00022490"/>
    </source>
</evidence>
<dbReference type="Pfam" id="PF02631">
    <property type="entry name" value="RecX_HTH2"/>
    <property type="match status" value="1"/>
</dbReference>
<comment type="function">
    <text evidence="5">Modulates RecA activity.</text>
</comment>
<dbReference type="STRING" id="331648.BST97_09205"/>
<dbReference type="PANTHER" id="PTHR33602">
    <property type="entry name" value="REGULATORY PROTEIN RECX FAMILY PROTEIN"/>
    <property type="match status" value="1"/>
</dbReference>
<dbReference type="EMBL" id="CP019344">
    <property type="protein sequence ID" value="ARN78158.1"/>
    <property type="molecule type" value="Genomic_DNA"/>
</dbReference>
<dbReference type="PANTHER" id="PTHR33602:SF1">
    <property type="entry name" value="REGULATORY PROTEIN RECX FAMILY PROTEIN"/>
    <property type="match status" value="1"/>
</dbReference>
<name>A0A1W6MKL9_9FLAO</name>
<dbReference type="InterPro" id="IPR036388">
    <property type="entry name" value="WH-like_DNA-bd_sf"/>
</dbReference>
<evidence type="ECO:0000313" key="8">
    <source>
        <dbReference type="Proteomes" id="UP000193431"/>
    </source>
</evidence>
<evidence type="ECO:0000256" key="3">
    <source>
        <dbReference type="ARBA" id="ARBA00018111"/>
    </source>
</evidence>
<dbReference type="GO" id="GO:0005737">
    <property type="term" value="C:cytoplasm"/>
    <property type="evidence" value="ECO:0007669"/>
    <property type="project" value="UniProtKB-SubCell"/>
</dbReference>
<dbReference type="GO" id="GO:0006282">
    <property type="term" value="P:regulation of DNA repair"/>
    <property type="evidence" value="ECO:0007669"/>
    <property type="project" value="UniProtKB-UniRule"/>
</dbReference>
<keyword evidence="8" id="KW-1185">Reference proteome</keyword>
<keyword evidence="4 5" id="KW-0963">Cytoplasm</keyword>